<keyword evidence="5" id="KW-1185">Reference proteome</keyword>
<dbReference type="Pfam" id="PF00672">
    <property type="entry name" value="HAMP"/>
    <property type="match status" value="1"/>
</dbReference>
<gene>
    <name evidence="4" type="ORF">SAMN02982985_05825</name>
</gene>
<feature type="transmembrane region" description="Helical" evidence="1">
    <location>
        <begin position="179"/>
        <end position="198"/>
    </location>
</feature>
<dbReference type="Gene3D" id="6.10.340.10">
    <property type="match status" value="1"/>
</dbReference>
<accession>A0A1I4UV07</accession>
<dbReference type="EMBL" id="FOTW01000052">
    <property type="protein sequence ID" value="SFM92824.1"/>
    <property type="molecule type" value="Genomic_DNA"/>
</dbReference>
<dbReference type="GO" id="GO:0003824">
    <property type="term" value="F:catalytic activity"/>
    <property type="evidence" value="ECO:0007669"/>
    <property type="project" value="UniProtKB-ARBA"/>
</dbReference>
<feature type="domain" description="HAMP" evidence="2">
    <location>
        <begin position="206"/>
        <end position="259"/>
    </location>
</feature>
<evidence type="ECO:0000256" key="1">
    <source>
        <dbReference type="SAM" id="Phobius"/>
    </source>
</evidence>
<dbReference type="PANTHER" id="PTHR46663">
    <property type="entry name" value="DIGUANYLATE CYCLASE DGCT-RELATED"/>
    <property type="match status" value="1"/>
</dbReference>
<dbReference type="InterPro" id="IPR029787">
    <property type="entry name" value="Nucleotide_cyclase"/>
</dbReference>
<dbReference type="PANTHER" id="PTHR46663:SF2">
    <property type="entry name" value="GGDEF DOMAIN-CONTAINING PROTEIN"/>
    <property type="match status" value="1"/>
</dbReference>
<dbReference type="RefSeq" id="WP_245774503.1">
    <property type="nucleotide sequence ID" value="NZ_FOTW01000052.1"/>
</dbReference>
<dbReference type="SUPFAM" id="SSF158472">
    <property type="entry name" value="HAMP domain-like"/>
    <property type="match status" value="1"/>
</dbReference>
<reference evidence="4 5" key="1">
    <citation type="submission" date="2016-10" db="EMBL/GenBank/DDBJ databases">
        <authorList>
            <person name="de Groot N.N."/>
        </authorList>
    </citation>
    <scope>NUCLEOTIDE SEQUENCE [LARGE SCALE GENOMIC DNA]</scope>
    <source>
        <strain evidence="4 5">ATCC 43154</strain>
    </source>
</reference>
<proteinExistence type="predicted"/>
<dbReference type="CDD" id="cd06225">
    <property type="entry name" value="HAMP"/>
    <property type="match status" value="1"/>
</dbReference>
<evidence type="ECO:0000259" key="2">
    <source>
        <dbReference type="PROSITE" id="PS50885"/>
    </source>
</evidence>
<evidence type="ECO:0000259" key="3">
    <source>
        <dbReference type="PROSITE" id="PS50887"/>
    </source>
</evidence>
<dbReference type="Gene3D" id="3.30.70.270">
    <property type="match status" value="1"/>
</dbReference>
<dbReference type="AlphaFoldDB" id="A0A1I4UV07"/>
<dbReference type="CDD" id="cd01949">
    <property type="entry name" value="GGDEF"/>
    <property type="match status" value="1"/>
</dbReference>
<dbReference type="PROSITE" id="PS50885">
    <property type="entry name" value="HAMP"/>
    <property type="match status" value="1"/>
</dbReference>
<dbReference type="STRING" id="758825.SAMN02982985_05825"/>
<keyword evidence="1" id="KW-1133">Transmembrane helix</keyword>
<protein>
    <submittedName>
        <fullName evidence="4">Diguanylate cyclase (GGDEF) domain-containing protein</fullName>
    </submittedName>
</protein>
<dbReference type="NCBIfam" id="TIGR00254">
    <property type="entry name" value="GGDEF"/>
    <property type="match status" value="1"/>
</dbReference>
<keyword evidence="1" id="KW-0812">Transmembrane</keyword>
<dbReference type="SMART" id="SM00304">
    <property type="entry name" value="HAMP"/>
    <property type="match status" value="1"/>
</dbReference>
<feature type="domain" description="GGDEF" evidence="3">
    <location>
        <begin position="309"/>
        <end position="442"/>
    </location>
</feature>
<dbReference type="InterPro" id="IPR033417">
    <property type="entry name" value="CHASE8"/>
</dbReference>
<evidence type="ECO:0000313" key="4">
    <source>
        <dbReference type="EMBL" id="SFM92824.1"/>
    </source>
</evidence>
<dbReference type="FunFam" id="3.30.70.270:FF:000001">
    <property type="entry name" value="Diguanylate cyclase domain protein"/>
    <property type="match status" value="1"/>
</dbReference>
<dbReference type="Proteomes" id="UP000199470">
    <property type="component" value="Unassembled WGS sequence"/>
</dbReference>
<dbReference type="GO" id="GO:0016020">
    <property type="term" value="C:membrane"/>
    <property type="evidence" value="ECO:0007669"/>
    <property type="project" value="InterPro"/>
</dbReference>
<dbReference type="Pfam" id="PF17152">
    <property type="entry name" value="CHASE8"/>
    <property type="match status" value="1"/>
</dbReference>
<feature type="transmembrane region" description="Helical" evidence="1">
    <location>
        <begin position="33"/>
        <end position="55"/>
    </location>
</feature>
<dbReference type="Pfam" id="PF00990">
    <property type="entry name" value="GGDEF"/>
    <property type="match status" value="1"/>
</dbReference>
<dbReference type="InterPro" id="IPR003660">
    <property type="entry name" value="HAMP_dom"/>
</dbReference>
<dbReference type="InterPro" id="IPR000160">
    <property type="entry name" value="GGDEF_dom"/>
</dbReference>
<name>A0A1I4UV07_9BURK</name>
<organism evidence="4 5">
    <name type="scientific">Rugamonas rubra</name>
    <dbReference type="NCBI Taxonomy" id="758825"/>
    <lineage>
        <taxon>Bacteria</taxon>
        <taxon>Pseudomonadati</taxon>
        <taxon>Pseudomonadota</taxon>
        <taxon>Betaproteobacteria</taxon>
        <taxon>Burkholderiales</taxon>
        <taxon>Oxalobacteraceae</taxon>
        <taxon>Telluria group</taxon>
        <taxon>Rugamonas</taxon>
    </lineage>
</organism>
<dbReference type="SUPFAM" id="SSF55073">
    <property type="entry name" value="Nucleotide cyclase"/>
    <property type="match status" value="1"/>
</dbReference>
<dbReference type="PROSITE" id="PS50887">
    <property type="entry name" value="GGDEF"/>
    <property type="match status" value="1"/>
</dbReference>
<sequence length="446" mass="48507">MSESTLHHLHGAASRRAGAPADSLVRRLTRMNLLVLSVTMLLTFALLATATWFVARTRQIQGAELSAQLLANSIAPMMVFADREAANGELAAFSRRSDLQQLQVQTLRGAVFAQWRAGGADTAAAALAAPPGMGTYAAVAAHTTTSANALEVWVPVRLKGELVGLLVLRESLQSLHRSVLLLSGIGALLIGAAIWIAARGLRVVQRRALAPLVELSDLAERVALEHDYGRRATVYRADEVGRLTERFNDMLKRIEIWQADLHQQLEQEQEAGQQFQQMAHQDSLTGLPNRLFFQGELQRSLALAAQTGELMALMFIDLDNFKTVNDLHGHEAGDAVLCEVARRMSGVLRARDVLCRLGGDEFALILPVLPDQAAAEQLALRLIEAVREPLHVGAILMPIGATVGLAFCPLDARDASSLLKASDQAMYAAKRAGKNTFRRVQHAQHD</sequence>
<evidence type="ECO:0000313" key="5">
    <source>
        <dbReference type="Proteomes" id="UP000199470"/>
    </source>
</evidence>
<dbReference type="GO" id="GO:0007165">
    <property type="term" value="P:signal transduction"/>
    <property type="evidence" value="ECO:0007669"/>
    <property type="project" value="InterPro"/>
</dbReference>
<dbReference type="SMART" id="SM00267">
    <property type="entry name" value="GGDEF"/>
    <property type="match status" value="1"/>
</dbReference>
<dbReference type="InterPro" id="IPR052163">
    <property type="entry name" value="DGC-Regulatory_Protein"/>
</dbReference>
<dbReference type="InterPro" id="IPR043128">
    <property type="entry name" value="Rev_trsase/Diguanyl_cyclase"/>
</dbReference>
<keyword evidence="1" id="KW-0472">Membrane</keyword>